<dbReference type="Proteomes" id="UP000186922">
    <property type="component" value="Unassembled WGS sequence"/>
</dbReference>
<dbReference type="AlphaFoldDB" id="A0A1D1VLI6"/>
<name>A0A1D1VLI6_RAMVA</name>
<gene>
    <name evidence="1" type="primary">RvY_13032-1</name>
    <name evidence="1" type="synonym">RvY_13032.1</name>
    <name evidence="1" type="ORF">RvY_13032</name>
</gene>
<reference evidence="1 2" key="1">
    <citation type="journal article" date="2016" name="Nat. Commun.">
        <title>Extremotolerant tardigrade genome and improved radiotolerance of human cultured cells by tardigrade-unique protein.</title>
        <authorList>
            <person name="Hashimoto T."/>
            <person name="Horikawa D.D."/>
            <person name="Saito Y."/>
            <person name="Kuwahara H."/>
            <person name="Kozuka-Hata H."/>
            <person name="Shin-I T."/>
            <person name="Minakuchi Y."/>
            <person name="Ohishi K."/>
            <person name="Motoyama A."/>
            <person name="Aizu T."/>
            <person name="Enomoto A."/>
            <person name="Kondo K."/>
            <person name="Tanaka S."/>
            <person name="Hara Y."/>
            <person name="Koshikawa S."/>
            <person name="Sagara H."/>
            <person name="Miura T."/>
            <person name="Yokobori S."/>
            <person name="Miyagawa K."/>
            <person name="Suzuki Y."/>
            <person name="Kubo T."/>
            <person name="Oyama M."/>
            <person name="Kohara Y."/>
            <person name="Fujiyama A."/>
            <person name="Arakawa K."/>
            <person name="Katayama T."/>
            <person name="Toyoda A."/>
            <person name="Kunieda T."/>
        </authorList>
    </citation>
    <scope>NUCLEOTIDE SEQUENCE [LARGE SCALE GENOMIC DNA]</scope>
    <source>
        <strain evidence="1 2">YOKOZUNA-1</strain>
    </source>
</reference>
<proteinExistence type="predicted"/>
<sequence>MEKVLGRKAVVEMKNPGENKCTNRRNRATPGLLGGSAIRLVEIVASPPPPMSIAFPVSGVTLARRRDPCRCLLAALELMISK</sequence>
<protein>
    <submittedName>
        <fullName evidence="1">Uncharacterized protein</fullName>
    </submittedName>
</protein>
<accession>A0A1D1VLI6</accession>
<evidence type="ECO:0000313" key="1">
    <source>
        <dbReference type="EMBL" id="GAV02470.1"/>
    </source>
</evidence>
<keyword evidence="2" id="KW-1185">Reference proteome</keyword>
<dbReference type="EMBL" id="BDGG01000008">
    <property type="protein sequence ID" value="GAV02470.1"/>
    <property type="molecule type" value="Genomic_DNA"/>
</dbReference>
<evidence type="ECO:0000313" key="2">
    <source>
        <dbReference type="Proteomes" id="UP000186922"/>
    </source>
</evidence>
<comment type="caution">
    <text evidence="1">The sequence shown here is derived from an EMBL/GenBank/DDBJ whole genome shotgun (WGS) entry which is preliminary data.</text>
</comment>
<organism evidence="1 2">
    <name type="scientific">Ramazzottius varieornatus</name>
    <name type="common">Water bear</name>
    <name type="synonym">Tardigrade</name>
    <dbReference type="NCBI Taxonomy" id="947166"/>
    <lineage>
        <taxon>Eukaryota</taxon>
        <taxon>Metazoa</taxon>
        <taxon>Ecdysozoa</taxon>
        <taxon>Tardigrada</taxon>
        <taxon>Eutardigrada</taxon>
        <taxon>Parachela</taxon>
        <taxon>Hypsibioidea</taxon>
        <taxon>Ramazzottiidae</taxon>
        <taxon>Ramazzottius</taxon>
    </lineage>
</organism>